<keyword evidence="2" id="KW-1185">Reference proteome</keyword>
<dbReference type="Proteomes" id="UP000054903">
    <property type="component" value="Unassembled WGS sequence"/>
</dbReference>
<name>A0A158D318_9BURK</name>
<proteinExistence type="predicted"/>
<accession>A0A158D318</accession>
<dbReference type="EMBL" id="FCNX02000013">
    <property type="protein sequence ID" value="SAK88227.1"/>
    <property type="molecule type" value="Genomic_DNA"/>
</dbReference>
<sequence length="93" mass="10351">MGKNGAILLGELAARATHLDIECSRCDRKGRYRLAKLVARLGEDFPMTDLGTELADCPRRSATAHHERCDVFYPKLAQIIADDQKSTPTKHTL</sequence>
<dbReference type="RefSeq" id="WP_061137025.1">
    <property type="nucleotide sequence ID" value="NZ_FCNX02000013.1"/>
</dbReference>
<evidence type="ECO:0000313" key="1">
    <source>
        <dbReference type="EMBL" id="SAK88227.1"/>
    </source>
</evidence>
<organism evidence="1 2">
    <name type="scientific">Caballeronia fortuita</name>
    <dbReference type="NCBI Taxonomy" id="1777138"/>
    <lineage>
        <taxon>Bacteria</taxon>
        <taxon>Pseudomonadati</taxon>
        <taxon>Pseudomonadota</taxon>
        <taxon>Betaproteobacteria</taxon>
        <taxon>Burkholderiales</taxon>
        <taxon>Burkholderiaceae</taxon>
        <taxon>Caballeronia</taxon>
    </lineage>
</organism>
<reference evidence="1" key="1">
    <citation type="submission" date="2016-01" db="EMBL/GenBank/DDBJ databases">
        <authorList>
            <person name="Peeters C."/>
        </authorList>
    </citation>
    <scope>NUCLEOTIDE SEQUENCE</scope>
    <source>
        <strain evidence="1">LMG 29320</strain>
    </source>
</reference>
<dbReference type="OrthoDB" id="9111365at2"/>
<protein>
    <submittedName>
        <fullName evidence="1">Uncharacterized protein</fullName>
    </submittedName>
</protein>
<comment type="caution">
    <text evidence="1">The sequence shown here is derived from an EMBL/GenBank/DDBJ whole genome shotgun (WGS) entry which is preliminary data.</text>
</comment>
<gene>
    <name evidence="1" type="ORF">AWB77_04760</name>
</gene>
<dbReference type="AlphaFoldDB" id="A0A158D318"/>
<evidence type="ECO:0000313" key="2">
    <source>
        <dbReference type="Proteomes" id="UP000054903"/>
    </source>
</evidence>